<keyword evidence="5" id="KW-0106">Calcium</keyword>
<dbReference type="GO" id="GO:0007399">
    <property type="term" value="P:nervous system development"/>
    <property type="evidence" value="ECO:0007669"/>
    <property type="project" value="UniProtKB-ARBA"/>
</dbReference>
<name>A0A8C6SPC3_9GOBI</name>
<evidence type="ECO:0000256" key="3">
    <source>
        <dbReference type="ARBA" id="ARBA00022679"/>
    </source>
</evidence>
<dbReference type="GO" id="GO:0003810">
    <property type="term" value="F:protein-glutamine gamma-glutamyltransferase activity"/>
    <property type="evidence" value="ECO:0007669"/>
    <property type="project" value="UniProtKB-EC"/>
</dbReference>
<dbReference type="PANTHER" id="PTHR11590">
    <property type="entry name" value="PROTEIN-GLUTAMINE GAMMA-GLUTAMYLTRANSFERASE"/>
    <property type="match status" value="1"/>
</dbReference>
<dbReference type="Pfam" id="PF00927">
    <property type="entry name" value="Transglut_C"/>
    <property type="match status" value="1"/>
</dbReference>
<dbReference type="InterPro" id="IPR014756">
    <property type="entry name" value="Ig_E-set"/>
</dbReference>
<dbReference type="SUPFAM" id="SSF81296">
    <property type="entry name" value="E set domains"/>
    <property type="match status" value="1"/>
</dbReference>
<keyword evidence="12" id="KW-1185">Reference proteome</keyword>
<feature type="active site" evidence="8">
    <location>
        <position position="344"/>
    </location>
</feature>
<dbReference type="SUPFAM" id="SSF49309">
    <property type="entry name" value="Transglutaminase, two C-terminal domains"/>
    <property type="match status" value="1"/>
</dbReference>
<feature type="active site" evidence="8">
    <location>
        <position position="286"/>
    </location>
</feature>
<evidence type="ECO:0000256" key="4">
    <source>
        <dbReference type="ARBA" id="ARBA00022723"/>
    </source>
</evidence>
<dbReference type="SMART" id="SM00460">
    <property type="entry name" value="TGc"/>
    <property type="match status" value="1"/>
</dbReference>
<keyword evidence="4" id="KW-0479">Metal-binding</keyword>
<dbReference type="Pfam" id="PF00868">
    <property type="entry name" value="Transglut_N"/>
    <property type="match status" value="1"/>
</dbReference>
<dbReference type="Gene3D" id="2.60.40.10">
    <property type="entry name" value="Immunoglobulins"/>
    <property type="match status" value="2"/>
</dbReference>
<dbReference type="InterPro" id="IPR013783">
    <property type="entry name" value="Ig-like_fold"/>
</dbReference>
<protein>
    <recommendedName>
        <fullName evidence="7">protein-glutamine gamma-glutamyltransferase</fullName>
        <ecNumber evidence="7">2.3.2.13</ecNumber>
    </recommendedName>
</protein>
<keyword evidence="3" id="KW-0808">Transferase</keyword>
<dbReference type="EC" id="2.3.2.13" evidence="7"/>
<comment type="similarity">
    <text evidence="2">Belongs to the transglutaminase superfamily. Transglutaminase family.</text>
</comment>
<dbReference type="Gene3D" id="3.90.260.10">
    <property type="entry name" value="Transglutaminase-like"/>
    <property type="match status" value="1"/>
</dbReference>
<dbReference type="GO" id="GO:0046872">
    <property type="term" value="F:metal ion binding"/>
    <property type="evidence" value="ECO:0007669"/>
    <property type="project" value="UniProtKB-KW"/>
</dbReference>
<reference evidence="11" key="1">
    <citation type="submission" date="2025-08" db="UniProtKB">
        <authorList>
            <consortium name="Ensembl"/>
        </authorList>
    </citation>
    <scope>IDENTIFICATION</scope>
</reference>
<evidence type="ECO:0000256" key="5">
    <source>
        <dbReference type="ARBA" id="ARBA00022837"/>
    </source>
</evidence>
<feature type="signal peptide" evidence="9">
    <location>
        <begin position="1"/>
        <end position="23"/>
    </location>
</feature>
<evidence type="ECO:0000256" key="2">
    <source>
        <dbReference type="ARBA" id="ARBA00005968"/>
    </source>
</evidence>
<sequence length="572" mass="65078">MEGQGLMLTLFLFSVLEVDVKVADNNAKHHTDLMSTTQLIMRRGQSFSIHLKFKEPFNPGVHNLVFTATLGNIPDKIRGTKCVFGIPDFVKRAPNAKAIWKAELSPDQKGRNVVVNITPPADAPVGKYSLFLNYLGEDKKLGHFPLIFNPWCTDDSVYMENEEKIQEYVLNERGVIFKGSGNYISPMFWDYGQFEDDMVEIALTLLYVSPEHLTNPMKDEAARYNPIYVSRIISRMINSDEDRGVLKGQWEGPYIGGMSPTHWSGSYPILKRWYNIGCHPVKFGQCWVFAGVMCSVMRALGIPCRVITNYESAHDCDKNLTIDVYHADWGVKEIPSPDSIWTFHVWCEGWMKRPDLSPEFDGWQVLDPTPQELSGGVHRCGPAPVKAILNGNTDLDYDVPFVFAEVNADCNDYLVWIMCKTISTDSRRVGQNISTKSVGSNKRWDITSHYKHTEGQAHRIKYVSSPVVSAAVSMYWIFYTVLQVLGEAFVYRPVFVEMTFENPVSETLRDCTITLSGSELTKEEEEEIRFRVTVSFYPRKAGKKTLMADFDCSVFKNIKKSIPITVQKYNLF</sequence>
<evidence type="ECO:0000313" key="12">
    <source>
        <dbReference type="Proteomes" id="UP000694523"/>
    </source>
</evidence>
<proteinExistence type="inferred from homology"/>
<keyword evidence="6" id="KW-0012">Acyltransferase</keyword>
<dbReference type="AlphaFoldDB" id="A0A8C6SPC3"/>
<dbReference type="PIRSF" id="PIRSF000459">
    <property type="entry name" value="TGM_EBP42"/>
    <property type="match status" value="1"/>
</dbReference>
<evidence type="ECO:0000256" key="1">
    <source>
        <dbReference type="ARBA" id="ARBA00001913"/>
    </source>
</evidence>
<dbReference type="InterPro" id="IPR036985">
    <property type="entry name" value="Transglutaminase-like_sf"/>
</dbReference>
<dbReference type="InterPro" id="IPR002931">
    <property type="entry name" value="Transglutaminase-like"/>
</dbReference>
<dbReference type="InterPro" id="IPR050779">
    <property type="entry name" value="Transglutaminase"/>
</dbReference>
<evidence type="ECO:0000256" key="6">
    <source>
        <dbReference type="ARBA" id="ARBA00023315"/>
    </source>
</evidence>
<evidence type="ECO:0000256" key="8">
    <source>
        <dbReference type="PIRSR" id="PIRSR000459-1"/>
    </source>
</evidence>
<dbReference type="SUPFAM" id="SSF54001">
    <property type="entry name" value="Cysteine proteinases"/>
    <property type="match status" value="1"/>
</dbReference>
<dbReference type="InterPro" id="IPR036238">
    <property type="entry name" value="Transglutaminase_C_sf"/>
</dbReference>
<evidence type="ECO:0000256" key="9">
    <source>
        <dbReference type="SAM" id="SignalP"/>
    </source>
</evidence>
<comment type="cofactor">
    <cofactor evidence="1">
        <name>Ca(2+)</name>
        <dbReference type="ChEBI" id="CHEBI:29108"/>
    </cofactor>
</comment>
<evidence type="ECO:0000259" key="10">
    <source>
        <dbReference type="SMART" id="SM00460"/>
    </source>
</evidence>
<dbReference type="InterPro" id="IPR008958">
    <property type="entry name" value="Transglutaminase_C"/>
</dbReference>
<evidence type="ECO:0000313" key="11">
    <source>
        <dbReference type="Ensembl" id="ENSNMLP00000008313.1"/>
    </source>
</evidence>
<accession>A0A8C6SPC3</accession>
<dbReference type="FunFam" id="3.90.260.10:FF:000001">
    <property type="entry name" value="Protein-glutamine gamma-glutamyltransferase 2"/>
    <property type="match status" value="1"/>
</dbReference>
<reference evidence="11" key="2">
    <citation type="submission" date="2025-09" db="UniProtKB">
        <authorList>
            <consortium name="Ensembl"/>
        </authorList>
    </citation>
    <scope>IDENTIFICATION</scope>
</reference>
<evidence type="ECO:0000256" key="7">
    <source>
        <dbReference type="ARBA" id="ARBA00024222"/>
    </source>
</evidence>
<keyword evidence="9" id="KW-0732">Signal</keyword>
<dbReference type="PANTHER" id="PTHR11590:SF81">
    <property type="entry name" value="PROTEIN-GLUTAMINE GAMMA-GLUTAMYLTRANSFERASE K-LIKE ISOFORM X4"/>
    <property type="match status" value="1"/>
</dbReference>
<dbReference type="InterPro" id="IPR038765">
    <property type="entry name" value="Papain-like_cys_pep_sf"/>
</dbReference>
<dbReference type="InterPro" id="IPR001102">
    <property type="entry name" value="Transglutaminase_N"/>
</dbReference>
<dbReference type="Ensembl" id="ENSNMLT00000009453.1">
    <property type="protein sequence ID" value="ENSNMLP00000008313.1"/>
    <property type="gene ID" value="ENSNMLG00000005829.1"/>
</dbReference>
<dbReference type="InterPro" id="IPR023608">
    <property type="entry name" value="Transglutaminase_animal"/>
</dbReference>
<feature type="chain" id="PRO_5034974250" description="protein-glutamine gamma-glutamyltransferase" evidence="9">
    <location>
        <begin position="24"/>
        <end position="572"/>
    </location>
</feature>
<dbReference type="Pfam" id="PF01841">
    <property type="entry name" value="Transglut_core"/>
    <property type="match status" value="1"/>
</dbReference>
<feature type="active site" evidence="8">
    <location>
        <position position="367"/>
    </location>
</feature>
<dbReference type="Proteomes" id="UP000694523">
    <property type="component" value="Unplaced"/>
</dbReference>
<feature type="domain" description="Transglutaminase-like" evidence="10">
    <location>
        <begin position="278"/>
        <end position="370"/>
    </location>
</feature>
<organism evidence="11 12">
    <name type="scientific">Neogobius melanostomus</name>
    <name type="common">round goby</name>
    <dbReference type="NCBI Taxonomy" id="47308"/>
    <lineage>
        <taxon>Eukaryota</taxon>
        <taxon>Metazoa</taxon>
        <taxon>Chordata</taxon>
        <taxon>Craniata</taxon>
        <taxon>Vertebrata</taxon>
        <taxon>Euteleostomi</taxon>
        <taxon>Actinopterygii</taxon>
        <taxon>Neopterygii</taxon>
        <taxon>Teleostei</taxon>
        <taxon>Neoteleostei</taxon>
        <taxon>Acanthomorphata</taxon>
        <taxon>Gobiaria</taxon>
        <taxon>Gobiiformes</taxon>
        <taxon>Gobioidei</taxon>
        <taxon>Gobiidae</taxon>
        <taxon>Benthophilinae</taxon>
        <taxon>Neogobiini</taxon>
        <taxon>Neogobius</taxon>
    </lineage>
</organism>